<sequence length="245" mass="27499">MALIRARDMRRAPRHWALIGPRLVGKSTFLTAMAKTILVVDTEGRGREIDGVNNCEVFLPDVLDRQDPLAISQALRRDAQDIQEAGIQLIAIDSLTPIYKRMAAEALAKNERRLNKNKSSAFVDKANAIRLFQDAAVSLGTDVAMIWHYETGRDGNGKEIRNQTISEMERQKLARSLNGMIELKREKNRRVARIVWSRAGGRALQGVEIVDEQGFWKGVPEQIDALFAEAGKRRQERIPAEAQAS</sequence>
<reference evidence="1 2" key="1">
    <citation type="submission" date="2019-03" db="EMBL/GenBank/DDBJ databases">
        <title>New insights into Acidothiobacillus thiooxidans sulfur metabolism through coupled gene expression, solution geochemistry, microscopy and spectroscopy analyses.</title>
        <authorList>
            <person name="Camacho D."/>
            <person name="Frazao R."/>
            <person name="Fouillen A."/>
            <person name="Nanci A."/>
            <person name="Lang B.F."/>
            <person name="Apte S.C."/>
            <person name="Baron C."/>
            <person name="Warren L.A."/>
        </authorList>
    </citation>
    <scope>NUCLEOTIDE SEQUENCE [LARGE SCALE GENOMIC DNA]</scope>
    <source>
        <strain evidence="1 2">ATCC 19377</strain>
    </source>
</reference>
<organism evidence="1 2">
    <name type="scientific">Acidithiobacillus thiooxidans ATCC 19377</name>
    <dbReference type="NCBI Taxonomy" id="637390"/>
    <lineage>
        <taxon>Bacteria</taxon>
        <taxon>Pseudomonadati</taxon>
        <taxon>Pseudomonadota</taxon>
        <taxon>Acidithiobacillia</taxon>
        <taxon>Acidithiobacillales</taxon>
        <taxon>Acidithiobacillaceae</taxon>
        <taxon>Acidithiobacillus</taxon>
    </lineage>
</organism>
<dbReference type="InterPro" id="IPR027417">
    <property type="entry name" value="P-loop_NTPase"/>
</dbReference>
<evidence type="ECO:0000313" key="1">
    <source>
        <dbReference type="EMBL" id="TQN50275.1"/>
    </source>
</evidence>
<evidence type="ECO:0000313" key="2">
    <source>
        <dbReference type="Proteomes" id="UP000315403"/>
    </source>
</evidence>
<dbReference type="Gene3D" id="3.40.50.300">
    <property type="entry name" value="P-loop containing nucleotide triphosphate hydrolases"/>
    <property type="match status" value="1"/>
</dbReference>
<dbReference type="EMBL" id="SZUV01000001">
    <property type="protein sequence ID" value="TQN50275.1"/>
    <property type="molecule type" value="Genomic_DNA"/>
</dbReference>
<dbReference type="AlphaFoldDB" id="A0A543Q1S5"/>
<dbReference type="SUPFAM" id="SSF52540">
    <property type="entry name" value="P-loop containing nucleoside triphosphate hydrolases"/>
    <property type="match status" value="1"/>
</dbReference>
<comment type="caution">
    <text evidence="1">The sequence shown here is derived from an EMBL/GenBank/DDBJ whole genome shotgun (WGS) entry which is preliminary data.</text>
</comment>
<name>A0A543Q1S5_ACITH</name>
<dbReference type="RefSeq" id="WP_142086128.1">
    <property type="nucleotide sequence ID" value="NZ_SZUV01000001.1"/>
</dbReference>
<dbReference type="Pfam" id="PF13479">
    <property type="entry name" value="AAA_24"/>
    <property type="match status" value="1"/>
</dbReference>
<gene>
    <name evidence="1" type="ORF">DLNHIDIE_00128</name>
</gene>
<dbReference type="Proteomes" id="UP000315403">
    <property type="component" value="Unassembled WGS sequence"/>
</dbReference>
<proteinExistence type="predicted"/>
<protein>
    <recommendedName>
        <fullName evidence="3">AAA domain-containing protein</fullName>
    </recommendedName>
</protein>
<evidence type="ECO:0008006" key="3">
    <source>
        <dbReference type="Google" id="ProtNLM"/>
    </source>
</evidence>
<accession>A0A543Q1S5</accession>